<dbReference type="Pfam" id="PF10672">
    <property type="entry name" value="Methyltrans_SAM"/>
    <property type="match status" value="1"/>
</dbReference>
<evidence type="ECO:0000256" key="1">
    <source>
        <dbReference type="ARBA" id="ARBA00022603"/>
    </source>
</evidence>
<dbReference type="PANTHER" id="PTHR43042:SF3">
    <property type="entry name" value="RIBOSOMAL RNA LARGE SUBUNIT METHYLTRANSFERASE YWBD-RELATED"/>
    <property type="match status" value="1"/>
</dbReference>
<dbReference type="InterPro" id="IPR029063">
    <property type="entry name" value="SAM-dependent_MTases_sf"/>
</dbReference>
<dbReference type="AlphaFoldDB" id="A0A2T4U2W7"/>
<dbReference type="InterPro" id="IPR041532">
    <property type="entry name" value="RlmI-like_PUA"/>
</dbReference>
<evidence type="ECO:0000259" key="4">
    <source>
        <dbReference type="Pfam" id="PF10672"/>
    </source>
</evidence>
<evidence type="ECO:0000259" key="5">
    <source>
        <dbReference type="Pfam" id="PF17785"/>
    </source>
</evidence>
<dbReference type="InterPro" id="IPR036974">
    <property type="entry name" value="PUA_sf"/>
</dbReference>
<dbReference type="SUPFAM" id="SSF53335">
    <property type="entry name" value="S-adenosyl-L-methionine-dependent methyltransferases"/>
    <property type="match status" value="1"/>
</dbReference>
<dbReference type="OrthoDB" id="9805492at2"/>
<dbReference type="Gene3D" id="3.30.750.80">
    <property type="entry name" value="RNA methyltransferase domain (HRMD) like"/>
    <property type="match status" value="1"/>
</dbReference>
<protein>
    <submittedName>
        <fullName evidence="6">RlmI/RlmK family 23S rRNA methyltransferase</fullName>
    </submittedName>
</protein>
<dbReference type="CDD" id="cd11572">
    <property type="entry name" value="RlmI_M_like"/>
    <property type="match status" value="1"/>
</dbReference>
<keyword evidence="2 6" id="KW-0808">Transferase</keyword>
<dbReference type="GO" id="GO:0003723">
    <property type="term" value="F:RNA binding"/>
    <property type="evidence" value="ECO:0007669"/>
    <property type="project" value="InterPro"/>
</dbReference>
<reference evidence="6 7" key="1">
    <citation type="submission" date="2018-03" db="EMBL/GenBank/DDBJ databases">
        <title>Alkalicoccus saliphilus sp. nov., isolated from a mineral pool.</title>
        <authorList>
            <person name="Zhao B."/>
        </authorList>
    </citation>
    <scope>NUCLEOTIDE SEQUENCE [LARGE SCALE GENOMIC DNA]</scope>
    <source>
        <strain evidence="6 7">6AG</strain>
    </source>
</reference>
<evidence type="ECO:0000256" key="3">
    <source>
        <dbReference type="ARBA" id="ARBA00022691"/>
    </source>
</evidence>
<accession>A0A2T4U2W7</accession>
<dbReference type="Gene3D" id="2.30.130.10">
    <property type="entry name" value="PUA domain"/>
    <property type="match status" value="1"/>
</dbReference>
<keyword evidence="1 6" id="KW-0489">Methyltransferase</keyword>
<organism evidence="6 7">
    <name type="scientific">Alkalicoccus saliphilus</name>
    <dbReference type="NCBI Taxonomy" id="200989"/>
    <lineage>
        <taxon>Bacteria</taxon>
        <taxon>Bacillati</taxon>
        <taxon>Bacillota</taxon>
        <taxon>Bacilli</taxon>
        <taxon>Bacillales</taxon>
        <taxon>Bacillaceae</taxon>
        <taxon>Alkalicoccus</taxon>
    </lineage>
</organism>
<dbReference type="SUPFAM" id="SSF88697">
    <property type="entry name" value="PUA domain-like"/>
    <property type="match status" value="1"/>
</dbReference>
<dbReference type="Gene3D" id="3.40.50.150">
    <property type="entry name" value="Vaccinia Virus protein VP39"/>
    <property type="match status" value="1"/>
</dbReference>
<dbReference type="PANTHER" id="PTHR43042">
    <property type="entry name" value="SAM-DEPENDENT METHYLTRANSFERASE"/>
    <property type="match status" value="1"/>
</dbReference>
<proteinExistence type="predicted"/>
<keyword evidence="3" id="KW-0949">S-adenosyl-L-methionine</keyword>
<evidence type="ECO:0000256" key="2">
    <source>
        <dbReference type="ARBA" id="ARBA00022679"/>
    </source>
</evidence>
<dbReference type="PROSITE" id="PS50890">
    <property type="entry name" value="PUA"/>
    <property type="match status" value="1"/>
</dbReference>
<sequence length="398" mass="44844">MMEEKAVRIKQNFVRKYEEGFPLLLKEAVTNPAVLEEEGEILRIETEDGTFLGRGYYGEQNKGAGWILTGNEKEAVDQRLFEKKLMVALGRRTRFFEDENTTVFRVVNGEGDGLGGLIIDYYDGYYVIQWYSAGIYSFKKTIVDLVLNTTDAVGIYEKKRFSEEGGYVSDDDFVAGAPAGFPLPVKENGMVFATYLNDGAMTGIFIDQREIRKTLKEKYSKGKTVLNTFSYTGSFSVAAALGGAAATTSVDAANRSREKTEEQFRMNGIDPDEHRIIVDDVFQYYKRAVRRGESYDVVILDPPSFARTKKTTFRAAKDYGKLLKETIPVTNEGGTIIASTNHAGMTRKKFRAFIDEAFKETGHRYSIQESFSLPDDFLTDPAFPEGSYLKVYFIQKLS</sequence>
<dbReference type="EMBL" id="PZJJ01000035">
    <property type="protein sequence ID" value="PTL37751.1"/>
    <property type="molecule type" value="Genomic_DNA"/>
</dbReference>
<dbReference type="GO" id="GO:0008168">
    <property type="term" value="F:methyltransferase activity"/>
    <property type="evidence" value="ECO:0007669"/>
    <property type="project" value="UniProtKB-KW"/>
</dbReference>
<comment type="caution">
    <text evidence="6">The sequence shown here is derived from an EMBL/GenBank/DDBJ whole genome shotgun (WGS) entry which is preliminary data.</text>
</comment>
<feature type="domain" description="RlmI-like PUA" evidence="5">
    <location>
        <begin position="7"/>
        <end position="69"/>
    </location>
</feature>
<dbReference type="Proteomes" id="UP000240509">
    <property type="component" value="Unassembled WGS sequence"/>
</dbReference>
<keyword evidence="7" id="KW-1185">Reference proteome</keyword>
<dbReference type="Pfam" id="PF17785">
    <property type="entry name" value="PUA_3"/>
    <property type="match status" value="1"/>
</dbReference>
<dbReference type="InterPro" id="IPR015947">
    <property type="entry name" value="PUA-like_sf"/>
</dbReference>
<dbReference type="RefSeq" id="WP_107586030.1">
    <property type="nucleotide sequence ID" value="NZ_PZJJ01000035.1"/>
</dbReference>
<dbReference type="GO" id="GO:0032259">
    <property type="term" value="P:methylation"/>
    <property type="evidence" value="ECO:0007669"/>
    <property type="project" value="UniProtKB-KW"/>
</dbReference>
<dbReference type="InterPro" id="IPR019614">
    <property type="entry name" value="SAM-dep_methyl-trfase"/>
</dbReference>
<evidence type="ECO:0000313" key="6">
    <source>
        <dbReference type="EMBL" id="PTL37751.1"/>
    </source>
</evidence>
<evidence type="ECO:0000313" key="7">
    <source>
        <dbReference type="Proteomes" id="UP000240509"/>
    </source>
</evidence>
<name>A0A2T4U2W7_9BACI</name>
<feature type="domain" description="S-adenosylmethionine-dependent methyltransferase" evidence="4">
    <location>
        <begin position="184"/>
        <end position="346"/>
    </location>
</feature>
<gene>
    <name evidence="6" type="ORF">C6Y45_14905</name>
</gene>